<dbReference type="Proteomes" id="UP000215483">
    <property type="component" value="Unassembled WGS sequence"/>
</dbReference>
<keyword evidence="4" id="KW-1185">Reference proteome</keyword>
<feature type="region of interest" description="Disordered" evidence="1">
    <location>
        <begin position="135"/>
        <end position="162"/>
    </location>
</feature>
<sequence>MRKILNTAHIYMIVGLVSGLYYRELTKAKDFEGDTQLAVVHTHVLALGMLFFLVVLALEKQFALSSQRLFTWFFWTYNAGLVVTVGTMTLHGTLTVLGHSSSDAIAGIAGLGHVLLTVGLVLFFITAGKCLPGASRPKDAEATRSEAAAPSASPGSPAGADS</sequence>
<dbReference type="OrthoDB" id="1644899at2"/>
<accession>A0A233SQ06</accession>
<reference evidence="3 4" key="1">
    <citation type="submission" date="2016-07" db="EMBL/GenBank/DDBJ databases">
        <title>Draft genome of Streptomyces diastatochromogenes.</title>
        <authorList>
            <person name="Podduturi R."/>
            <person name="Lukassen M.B."/>
            <person name="Clausen N."/>
            <person name="Nielsen J.L."/>
            <person name="Jorgensen N.O."/>
        </authorList>
    </citation>
    <scope>NUCLEOTIDE SEQUENCE [LARGE SCALE GENOMIC DNA]</scope>
    <source>
        <strain evidence="3 4">DSM 40608</strain>
    </source>
</reference>
<keyword evidence="2" id="KW-0472">Membrane</keyword>
<feature type="compositionally biased region" description="Low complexity" evidence="1">
    <location>
        <begin position="147"/>
        <end position="162"/>
    </location>
</feature>
<name>A0A233SQ06_STRDA</name>
<evidence type="ECO:0008006" key="5">
    <source>
        <dbReference type="Google" id="ProtNLM"/>
    </source>
</evidence>
<feature type="transmembrane region" description="Helical" evidence="2">
    <location>
        <begin position="35"/>
        <end position="58"/>
    </location>
</feature>
<dbReference type="RefSeq" id="WP_094215962.1">
    <property type="nucleotide sequence ID" value="NZ_MCGQ01000008.1"/>
</dbReference>
<evidence type="ECO:0000313" key="3">
    <source>
        <dbReference type="EMBL" id="OXY97724.1"/>
    </source>
</evidence>
<proteinExistence type="predicted"/>
<feature type="transmembrane region" description="Helical" evidence="2">
    <location>
        <begin position="7"/>
        <end position="23"/>
    </location>
</feature>
<gene>
    <name evidence="3" type="ORF">BEK98_09290</name>
</gene>
<dbReference type="AlphaFoldDB" id="A0A233SQ06"/>
<keyword evidence="2" id="KW-1133">Transmembrane helix</keyword>
<keyword evidence="2" id="KW-0812">Transmembrane</keyword>
<organism evidence="3 4">
    <name type="scientific">Streptomyces diastatochromogenes</name>
    <dbReference type="NCBI Taxonomy" id="42236"/>
    <lineage>
        <taxon>Bacteria</taxon>
        <taxon>Bacillati</taxon>
        <taxon>Actinomycetota</taxon>
        <taxon>Actinomycetes</taxon>
        <taxon>Kitasatosporales</taxon>
        <taxon>Streptomycetaceae</taxon>
        <taxon>Streptomyces</taxon>
    </lineage>
</organism>
<feature type="transmembrane region" description="Helical" evidence="2">
    <location>
        <begin position="104"/>
        <end position="128"/>
    </location>
</feature>
<protein>
    <recommendedName>
        <fullName evidence="5">DUF2871 domain-containing protein</fullName>
    </recommendedName>
</protein>
<evidence type="ECO:0000313" key="4">
    <source>
        <dbReference type="Proteomes" id="UP000215483"/>
    </source>
</evidence>
<comment type="caution">
    <text evidence="3">The sequence shown here is derived from an EMBL/GenBank/DDBJ whole genome shotgun (WGS) entry which is preliminary data.</text>
</comment>
<dbReference type="Pfam" id="PF11070">
    <property type="entry name" value="DUF2871"/>
    <property type="match status" value="1"/>
</dbReference>
<evidence type="ECO:0000256" key="2">
    <source>
        <dbReference type="SAM" id="Phobius"/>
    </source>
</evidence>
<evidence type="ECO:0000256" key="1">
    <source>
        <dbReference type="SAM" id="MobiDB-lite"/>
    </source>
</evidence>
<dbReference type="InterPro" id="IPR021299">
    <property type="entry name" value="DUF2871"/>
</dbReference>
<dbReference type="InterPro" id="IPR036927">
    <property type="entry name" value="Cyt_c_oxase-like_su1_sf"/>
</dbReference>
<dbReference type="Gene3D" id="1.20.210.10">
    <property type="entry name" value="Cytochrome c oxidase-like, subunit I domain"/>
    <property type="match status" value="1"/>
</dbReference>
<dbReference type="EMBL" id="MCGQ01000008">
    <property type="protein sequence ID" value="OXY97724.1"/>
    <property type="molecule type" value="Genomic_DNA"/>
</dbReference>
<feature type="transmembrane region" description="Helical" evidence="2">
    <location>
        <begin position="70"/>
        <end position="92"/>
    </location>
</feature>
<dbReference type="SUPFAM" id="SSF81442">
    <property type="entry name" value="Cytochrome c oxidase subunit I-like"/>
    <property type="match status" value="1"/>
</dbReference>